<dbReference type="EnsemblMetazoa" id="PPA45300.1">
    <property type="protein sequence ID" value="PPA45300.1"/>
    <property type="gene ID" value="WBGene00283669"/>
</dbReference>
<feature type="region of interest" description="Disordered" evidence="1">
    <location>
        <begin position="1"/>
        <end position="26"/>
    </location>
</feature>
<protein>
    <submittedName>
        <fullName evidence="2">Uncharacterized protein</fullName>
    </submittedName>
</protein>
<reference evidence="3" key="1">
    <citation type="journal article" date="2008" name="Nat. Genet.">
        <title>The Pristionchus pacificus genome provides a unique perspective on nematode lifestyle and parasitism.</title>
        <authorList>
            <person name="Dieterich C."/>
            <person name="Clifton S.W."/>
            <person name="Schuster L.N."/>
            <person name="Chinwalla A."/>
            <person name="Delehaunty K."/>
            <person name="Dinkelacker I."/>
            <person name="Fulton L."/>
            <person name="Fulton R."/>
            <person name="Godfrey J."/>
            <person name="Minx P."/>
            <person name="Mitreva M."/>
            <person name="Roeseler W."/>
            <person name="Tian H."/>
            <person name="Witte H."/>
            <person name="Yang S.P."/>
            <person name="Wilson R.K."/>
            <person name="Sommer R.J."/>
        </authorList>
    </citation>
    <scope>NUCLEOTIDE SEQUENCE [LARGE SCALE GENOMIC DNA]</scope>
    <source>
        <strain evidence="3">PS312</strain>
    </source>
</reference>
<feature type="compositionally biased region" description="Acidic residues" evidence="1">
    <location>
        <begin position="7"/>
        <end position="19"/>
    </location>
</feature>
<evidence type="ECO:0000313" key="2">
    <source>
        <dbReference type="EnsemblMetazoa" id="PPA45300.1"/>
    </source>
</evidence>
<name>A0A2A6CUA4_PRIPA</name>
<dbReference type="Proteomes" id="UP000005239">
    <property type="component" value="Unassembled WGS sequence"/>
</dbReference>
<gene>
    <name evidence="2" type="primary">WBGene00283669</name>
</gene>
<proteinExistence type="predicted"/>
<sequence>MGVWRTEEEEEGREAEADGETTNPNGWAAIEGQIGGEGCHCSAVLRLDPPCFSFTRHSNHVTILRFLFDSQVDRAQFHCRVVEVPTLGEFRDSAGTKGQKCVDETYVLALSRVLGLLDGEVGMGLSSLAVDGERHCAPSSRSIIRSSPL</sequence>
<accession>A0A8R1V3I2</accession>
<accession>A0A2A6CUA4</accession>
<reference evidence="2" key="2">
    <citation type="submission" date="2022-06" db="UniProtKB">
        <authorList>
            <consortium name="EnsemblMetazoa"/>
        </authorList>
    </citation>
    <scope>IDENTIFICATION</scope>
    <source>
        <strain evidence="2">PS312</strain>
    </source>
</reference>
<dbReference type="AlphaFoldDB" id="A0A2A6CUA4"/>
<evidence type="ECO:0000313" key="3">
    <source>
        <dbReference type="Proteomes" id="UP000005239"/>
    </source>
</evidence>
<evidence type="ECO:0000256" key="1">
    <source>
        <dbReference type="SAM" id="MobiDB-lite"/>
    </source>
</evidence>
<keyword evidence="3" id="KW-1185">Reference proteome</keyword>
<organism evidence="2 3">
    <name type="scientific">Pristionchus pacificus</name>
    <name type="common">Parasitic nematode worm</name>
    <dbReference type="NCBI Taxonomy" id="54126"/>
    <lineage>
        <taxon>Eukaryota</taxon>
        <taxon>Metazoa</taxon>
        <taxon>Ecdysozoa</taxon>
        <taxon>Nematoda</taxon>
        <taxon>Chromadorea</taxon>
        <taxon>Rhabditida</taxon>
        <taxon>Rhabditina</taxon>
        <taxon>Diplogasteromorpha</taxon>
        <taxon>Diplogasteroidea</taxon>
        <taxon>Neodiplogasteridae</taxon>
        <taxon>Pristionchus</taxon>
    </lineage>
</organism>